<dbReference type="PROSITE" id="PS51257">
    <property type="entry name" value="PROKAR_LIPOPROTEIN"/>
    <property type="match status" value="1"/>
</dbReference>
<feature type="signal peptide" evidence="1">
    <location>
        <begin position="1"/>
        <end position="20"/>
    </location>
</feature>
<protein>
    <recommendedName>
        <fullName evidence="4">Lipoprotein</fullName>
    </recommendedName>
</protein>
<comment type="caution">
    <text evidence="2">The sequence shown here is derived from an EMBL/GenBank/DDBJ whole genome shotgun (WGS) entry which is preliminary data.</text>
</comment>
<dbReference type="EMBL" id="JAXIVS010000002">
    <property type="protein sequence ID" value="MDY7226295.1"/>
    <property type="molecule type" value="Genomic_DNA"/>
</dbReference>
<keyword evidence="3" id="KW-1185">Reference proteome</keyword>
<reference evidence="2 3" key="1">
    <citation type="submission" date="2023-12" db="EMBL/GenBank/DDBJ databases">
        <title>the genome sequence of Hyalangium sp. s54d21.</title>
        <authorList>
            <person name="Zhang X."/>
        </authorList>
    </citation>
    <scope>NUCLEOTIDE SEQUENCE [LARGE SCALE GENOMIC DNA]</scope>
    <source>
        <strain evidence="3">s54d21</strain>
    </source>
</reference>
<evidence type="ECO:0000313" key="3">
    <source>
        <dbReference type="Proteomes" id="UP001291309"/>
    </source>
</evidence>
<name>A0ABU5GYL9_9BACT</name>
<accession>A0ABU5GYL9</accession>
<sequence>MKKLMLTALGAAALALSACGDSLPPETDASPEAVQGRTFELRLRGDNAEGYGAVLVPIASMDVTAGGARLPVRLVARTVDLTAKDHAHLLGTFTVPEGVEQVQVALTFDDFGGWEQGLRAGALDTRVAPLRFSAPVDSLSKRGRAVVQLDVGQSLLPVAEQERLLLPNLTVNY</sequence>
<keyword evidence="1" id="KW-0732">Signal</keyword>
<feature type="chain" id="PRO_5047062237" description="Lipoprotein" evidence="1">
    <location>
        <begin position="21"/>
        <end position="173"/>
    </location>
</feature>
<proteinExistence type="predicted"/>
<dbReference type="RefSeq" id="WP_321545015.1">
    <property type="nucleotide sequence ID" value="NZ_JAXIVS010000002.1"/>
</dbReference>
<evidence type="ECO:0000313" key="2">
    <source>
        <dbReference type="EMBL" id="MDY7226295.1"/>
    </source>
</evidence>
<evidence type="ECO:0008006" key="4">
    <source>
        <dbReference type="Google" id="ProtNLM"/>
    </source>
</evidence>
<organism evidence="2 3">
    <name type="scientific">Hyalangium rubrum</name>
    <dbReference type="NCBI Taxonomy" id="3103134"/>
    <lineage>
        <taxon>Bacteria</taxon>
        <taxon>Pseudomonadati</taxon>
        <taxon>Myxococcota</taxon>
        <taxon>Myxococcia</taxon>
        <taxon>Myxococcales</taxon>
        <taxon>Cystobacterineae</taxon>
        <taxon>Archangiaceae</taxon>
        <taxon>Hyalangium</taxon>
    </lineage>
</organism>
<gene>
    <name evidence="2" type="ORF">SYV04_07860</name>
</gene>
<evidence type="ECO:0000256" key="1">
    <source>
        <dbReference type="SAM" id="SignalP"/>
    </source>
</evidence>
<dbReference type="Proteomes" id="UP001291309">
    <property type="component" value="Unassembled WGS sequence"/>
</dbReference>